<protein>
    <submittedName>
        <fullName evidence="1">Uncharacterized protein</fullName>
    </submittedName>
</protein>
<organism evidence="1 2">
    <name type="scientific">Streptomyces caeni</name>
    <dbReference type="NCBI Taxonomy" id="2307231"/>
    <lineage>
        <taxon>Bacteria</taxon>
        <taxon>Bacillati</taxon>
        <taxon>Actinomycetota</taxon>
        <taxon>Actinomycetes</taxon>
        <taxon>Kitasatosporales</taxon>
        <taxon>Streptomycetaceae</taxon>
        <taxon>Streptomyces</taxon>
    </lineage>
</organism>
<comment type="caution">
    <text evidence="1">The sequence shown here is derived from an EMBL/GenBank/DDBJ whole genome shotgun (WGS) entry which is preliminary data.</text>
</comment>
<proteinExistence type="predicted"/>
<sequence>MLDAVRLEVDAPCPEFVDLLLVGYEHSRLRNDHDTQHRAEHRAAPRAAHRLVFASHAIPYAV</sequence>
<dbReference type="RefSeq" id="WP_381084436.1">
    <property type="nucleotide sequence ID" value="NZ_JBHUDX010000053.1"/>
</dbReference>
<evidence type="ECO:0000313" key="2">
    <source>
        <dbReference type="Proteomes" id="UP001597261"/>
    </source>
</evidence>
<dbReference type="EMBL" id="JBHUDX010000053">
    <property type="protein sequence ID" value="MFD1660390.1"/>
    <property type="molecule type" value="Genomic_DNA"/>
</dbReference>
<dbReference type="Proteomes" id="UP001597261">
    <property type="component" value="Unassembled WGS sequence"/>
</dbReference>
<reference evidence="2" key="1">
    <citation type="journal article" date="2019" name="Int. J. Syst. Evol. Microbiol.">
        <title>The Global Catalogue of Microorganisms (GCM) 10K type strain sequencing project: providing services to taxonomists for standard genome sequencing and annotation.</title>
        <authorList>
            <consortium name="The Broad Institute Genomics Platform"/>
            <consortium name="The Broad Institute Genome Sequencing Center for Infectious Disease"/>
            <person name="Wu L."/>
            <person name="Ma J."/>
        </authorList>
    </citation>
    <scope>NUCLEOTIDE SEQUENCE [LARGE SCALE GENOMIC DNA]</scope>
    <source>
        <strain evidence="2">CGMCC 1.12470</strain>
    </source>
</reference>
<name>A0ABW4ISN3_9ACTN</name>
<gene>
    <name evidence="1" type="ORF">ACFSL4_19810</name>
</gene>
<accession>A0ABW4ISN3</accession>
<evidence type="ECO:0000313" key="1">
    <source>
        <dbReference type="EMBL" id="MFD1660390.1"/>
    </source>
</evidence>
<keyword evidence="2" id="KW-1185">Reference proteome</keyword>